<dbReference type="SUPFAM" id="SSF47336">
    <property type="entry name" value="ACP-like"/>
    <property type="match status" value="2"/>
</dbReference>
<feature type="domain" description="Carrier" evidence="4">
    <location>
        <begin position="537"/>
        <end position="613"/>
    </location>
</feature>
<dbReference type="SUPFAM" id="SSF56801">
    <property type="entry name" value="Acetyl-CoA synthetase-like"/>
    <property type="match status" value="1"/>
</dbReference>
<dbReference type="InterPro" id="IPR000873">
    <property type="entry name" value="AMP-dep_synth/lig_dom"/>
</dbReference>
<feature type="region of interest" description="Disordered" evidence="3">
    <location>
        <begin position="823"/>
        <end position="853"/>
    </location>
</feature>
<dbReference type="AlphaFoldDB" id="A0A9P6L9F8"/>
<evidence type="ECO:0000313" key="5">
    <source>
        <dbReference type="EMBL" id="KAF9787972.1"/>
    </source>
</evidence>
<reference evidence="5" key="1">
    <citation type="journal article" date="2020" name="Nat. Commun.">
        <title>Large-scale genome sequencing of mycorrhizal fungi provides insights into the early evolution of symbiotic traits.</title>
        <authorList>
            <person name="Miyauchi S."/>
            <person name="Kiss E."/>
            <person name="Kuo A."/>
            <person name="Drula E."/>
            <person name="Kohler A."/>
            <person name="Sanchez-Garcia M."/>
            <person name="Morin E."/>
            <person name="Andreopoulos B."/>
            <person name="Barry K.W."/>
            <person name="Bonito G."/>
            <person name="Buee M."/>
            <person name="Carver A."/>
            <person name="Chen C."/>
            <person name="Cichocki N."/>
            <person name="Clum A."/>
            <person name="Culley D."/>
            <person name="Crous P.W."/>
            <person name="Fauchery L."/>
            <person name="Girlanda M."/>
            <person name="Hayes R.D."/>
            <person name="Keri Z."/>
            <person name="LaButti K."/>
            <person name="Lipzen A."/>
            <person name="Lombard V."/>
            <person name="Magnuson J."/>
            <person name="Maillard F."/>
            <person name="Murat C."/>
            <person name="Nolan M."/>
            <person name="Ohm R.A."/>
            <person name="Pangilinan J."/>
            <person name="Pereira M.F."/>
            <person name="Perotto S."/>
            <person name="Peter M."/>
            <person name="Pfister S."/>
            <person name="Riley R."/>
            <person name="Sitrit Y."/>
            <person name="Stielow J.B."/>
            <person name="Szollosi G."/>
            <person name="Zifcakova L."/>
            <person name="Stursova M."/>
            <person name="Spatafora J.W."/>
            <person name="Tedersoo L."/>
            <person name="Vaario L.M."/>
            <person name="Yamada A."/>
            <person name="Yan M."/>
            <person name="Wang P."/>
            <person name="Xu J."/>
            <person name="Bruns T."/>
            <person name="Baldrian P."/>
            <person name="Vilgalys R."/>
            <person name="Dunand C."/>
            <person name="Henrissat B."/>
            <person name="Grigoriev I.V."/>
            <person name="Hibbett D."/>
            <person name="Nagy L.G."/>
            <person name="Martin F.M."/>
        </authorList>
    </citation>
    <scope>NUCLEOTIDE SEQUENCE</scope>
    <source>
        <strain evidence="5">UH-Tt-Lm1</strain>
    </source>
</reference>
<name>A0A9P6L9F8_9AGAM</name>
<dbReference type="PROSITE" id="PS50075">
    <property type="entry name" value="CARRIER"/>
    <property type="match status" value="2"/>
</dbReference>
<dbReference type="InterPro" id="IPR036736">
    <property type="entry name" value="ACP-like_sf"/>
</dbReference>
<gene>
    <name evidence="5" type="ORF">BJ322DRAFT_595868</name>
</gene>
<dbReference type="InterPro" id="IPR020845">
    <property type="entry name" value="AMP-binding_CS"/>
</dbReference>
<organism evidence="5 6">
    <name type="scientific">Thelephora terrestris</name>
    <dbReference type="NCBI Taxonomy" id="56493"/>
    <lineage>
        <taxon>Eukaryota</taxon>
        <taxon>Fungi</taxon>
        <taxon>Dikarya</taxon>
        <taxon>Basidiomycota</taxon>
        <taxon>Agaricomycotina</taxon>
        <taxon>Agaricomycetes</taxon>
        <taxon>Thelephorales</taxon>
        <taxon>Thelephoraceae</taxon>
        <taxon>Thelephora</taxon>
    </lineage>
</organism>
<dbReference type="Proteomes" id="UP000736335">
    <property type="component" value="Unassembled WGS sequence"/>
</dbReference>
<evidence type="ECO:0000256" key="2">
    <source>
        <dbReference type="ARBA" id="ARBA00022553"/>
    </source>
</evidence>
<evidence type="ECO:0000259" key="4">
    <source>
        <dbReference type="PROSITE" id="PS50075"/>
    </source>
</evidence>
<protein>
    <recommendedName>
        <fullName evidence="4">Carrier domain-containing protein</fullName>
    </recommendedName>
</protein>
<dbReference type="PROSITE" id="PS00455">
    <property type="entry name" value="AMP_BINDING"/>
    <property type="match status" value="1"/>
</dbReference>
<keyword evidence="6" id="KW-1185">Reference proteome</keyword>
<dbReference type="PANTHER" id="PTHR44845">
    <property type="entry name" value="CARRIER DOMAIN-CONTAINING PROTEIN"/>
    <property type="match status" value="1"/>
</dbReference>
<accession>A0A9P6L9F8</accession>
<dbReference type="InterPro" id="IPR042099">
    <property type="entry name" value="ANL_N_sf"/>
</dbReference>
<dbReference type="Pfam" id="PF00501">
    <property type="entry name" value="AMP-binding"/>
    <property type="match status" value="1"/>
</dbReference>
<sequence>MTNNTVTPTECLLRVARTRPFAPAVRHGSYTWSYAALWARVRELAKHIEKLDQSQGPIGLHMGLEIDYVAAAHAVWLTGRTTVVLSPKWSQDIMAAILERTQVNLVLYGNTKPGHISVQTVCTTELIDPKPPIVCPPPASYEAVQKVPVICSITPTSGSTGVPKSIVYPMKRALSTLDQESSTLFKPKDGQWLRGGTTFLRPLFEIRRFMFNQTTLYLDGALSVPDQCASLCAELENKANTQLLRTHFTPSVFRAFLDYVKMKFGPEHSFDRLYWMVIGGESLSVEDLKLAKKIFPKATLACNYACSEVGFAGVCQMLVRPEDPVPEFVNFDATQGCQDLVILDDNMNIVPKSAGSSGIIGIITDSSATHYVGNAEASKHMFRPWDGDNILLYTDDIGKVTADGRIVINGRRSRNVKVNGIFIDMDELERAMNNSFAGSVVAYKLIQSKQRIVLFWTGESTEIKVFKTAREALKNKLGENISMAISSTRYIEEMPYNASYKIDIAQLQKIADSDIPTPIEVVEAPAPAPAPVETSVSRADEIAAEIAKEVARLAKAASAPTDVPLMLAGLNSITAIQLYFWLQEKFDYEEDMSRLFEEEVTAAVVAREIVGEELVDAVQGMEIPTKSSVNRRVEIAMDIAHEVARLAKTTSPVPTDVPLMLAGLNSITVVQLHFWLQSSFDYDEDMSKLFEEDCTAELLAALIVEDSTVTPSEADSDATKIEEISEVAVIAEAIAKEAGKLARVTKAIPTDVPLMLAGLNSITVIQLHFWLQSEYDYEEEMSRLFEEDVTAEVVARDICGVTDKANAAHVPPPVPVAAAPVEPETVKENPAPAKARTTRRPTPLNLASSNFTTTNPIPAAMKTGGLRTGGFKVTGLPTGMVNGFLALTILSPHSANSMTFQGNGTPALSITHASLDMLADSHTPFAPVSAWASEPFTPKVLCV</sequence>
<evidence type="ECO:0000313" key="6">
    <source>
        <dbReference type="Proteomes" id="UP000736335"/>
    </source>
</evidence>
<keyword evidence="2" id="KW-0597">Phosphoprotein</keyword>
<dbReference type="Gene3D" id="3.40.50.12780">
    <property type="entry name" value="N-terminal domain of ligase-like"/>
    <property type="match status" value="1"/>
</dbReference>
<dbReference type="EMBL" id="WIUZ02000004">
    <property type="protein sequence ID" value="KAF9787972.1"/>
    <property type="molecule type" value="Genomic_DNA"/>
</dbReference>
<comment type="caution">
    <text evidence="5">The sequence shown here is derived from an EMBL/GenBank/DDBJ whole genome shotgun (WGS) entry which is preliminary data.</text>
</comment>
<evidence type="ECO:0000256" key="3">
    <source>
        <dbReference type="SAM" id="MobiDB-lite"/>
    </source>
</evidence>
<evidence type="ECO:0000256" key="1">
    <source>
        <dbReference type="ARBA" id="ARBA00022450"/>
    </source>
</evidence>
<dbReference type="OrthoDB" id="416786at2759"/>
<feature type="domain" description="Carrier" evidence="4">
    <location>
        <begin position="630"/>
        <end position="707"/>
    </location>
</feature>
<dbReference type="InterPro" id="IPR009081">
    <property type="entry name" value="PP-bd_ACP"/>
</dbReference>
<proteinExistence type="predicted"/>
<dbReference type="PANTHER" id="PTHR44845:SF6">
    <property type="entry name" value="BETA-ALANINE-ACTIVATING ENZYME"/>
    <property type="match status" value="1"/>
</dbReference>
<keyword evidence="1" id="KW-0596">Phosphopantetheine</keyword>
<reference evidence="5" key="2">
    <citation type="submission" date="2020-11" db="EMBL/GenBank/DDBJ databases">
        <authorList>
            <consortium name="DOE Joint Genome Institute"/>
            <person name="Kuo A."/>
            <person name="Miyauchi S."/>
            <person name="Kiss E."/>
            <person name="Drula E."/>
            <person name="Kohler A."/>
            <person name="Sanchez-Garcia M."/>
            <person name="Andreopoulos B."/>
            <person name="Barry K.W."/>
            <person name="Bonito G."/>
            <person name="Buee M."/>
            <person name="Carver A."/>
            <person name="Chen C."/>
            <person name="Cichocki N."/>
            <person name="Clum A."/>
            <person name="Culley D."/>
            <person name="Crous P.W."/>
            <person name="Fauchery L."/>
            <person name="Girlanda M."/>
            <person name="Hayes R."/>
            <person name="Keri Z."/>
            <person name="Labutti K."/>
            <person name="Lipzen A."/>
            <person name="Lombard V."/>
            <person name="Magnuson J."/>
            <person name="Maillard F."/>
            <person name="Morin E."/>
            <person name="Murat C."/>
            <person name="Nolan M."/>
            <person name="Ohm R."/>
            <person name="Pangilinan J."/>
            <person name="Pereira M."/>
            <person name="Perotto S."/>
            <person name="Peter M."/>
            <person name="Riley R."/>
            <person name="Sitrit Y."/>
            <person name="Stielow B."/>
            <person name="Szollosi G."/>
            <person name="Zifcakova L."/>
            <person name="Stursova M."/>
            <person name="Spatafora J.W."/>
            <person name="Tedersoo L."/>
            <person name="Vaario L.-M."/>
            <person name="Yamada A."/>
            <person name="Yan M."/>
            <person name="Wang P."/>
            <person name="Xu J."/>
            <person name="Bruns T."/>
            <person name="Baldrian P."/>
            <person name="Vilgalys R."/>
            <person name="Henrissat B."/>
            <person name="Grigoriev I.V."/>
            <person name="Hibbett D."/>
            <person name="Nagy L.G."/>
            <person name="Martin F.M."/>
        </authorList>
    </citation>
    <scope>NUCLEOTIDE SEQUENCE</scope>
    <source>
        <strain evidence="5">UH-Tt-Lm1</strain>
    </source>
</reference>